<accession>A0AA35ZQ86</accession>
<dbReference type="PANTHER" id="PTHR34555:SF7">
    <property type="entry name" value="DUF3741 DOMAIN-CONTAINING PROTEIN"/>
    <property type="match status" value="1"/>
</dbReference>
<keyword evidence="2" id="KW-1185">Reference proteome</keyword>
<dbReference type="AlphaFoldDB" id="A0AA35ZQ86"/>
<dbReference type="EMBL" id="OX465084">
    <property type="protein sequence ID" value="CAI9296311.1"/>
    <property type="molecule type" value="Genomic_DNA"/>
</dbReference>
<organism evidence="1 2">
    <name type="scientific">Lactuca saligna</name>
    <name type="common">Willowleaf lettuce</name>
    <dbReference type="NCBI Taxonomy" id="75948"/>
    <lineage>
        <taxon>Eukaryota</taxon>
        <taxon>Viridiplantae</taxon>
        <taxon>Streptophyta</taxon>
        <taxon>Embryophyta</taxon>
        <taxon>Tracheophyta</taxon>
        <taxon>Spermatophyta</taxon>
        <taxon>Magnoliopsida</taxon>
        <taxon>eudicotyledons</taxon>
        <taxon>Gunneridae</taxon>
        <taxon>Pentapetalae</taxon>
        <taxon>asterids</taxon>
        <taxon>campanulids</taxon>
        <taxon>Asterales</taxon>
        <taxon>Asteraceae</taxon>
        <taxon>Cichorioideae</taxon>
        <taxon>Cichorieae</taxon>
        <taxon>Lactucinae</taxon>
        <taxon>Lactuca</taxon>
    </lineage>
</organism>
<evidence type="ECO:0000313" key="1">
    <source>
        <dbReference type="EMBL" id="CAI9296311.1"/>
    </source>
</evidence>
<reference evidence="1" key="1">
    <citation type="submission" date="2023-04" db="EMBL/GenBank/DDBJ databases">
        <authorList>
            <person name="Vijverberg K."/>
            <person name="Xiong W."/>
            <person name="Schranz E."/>
        </authorList>
    </citation>
    <scope>NUCLEOTIDE SEQUENCE</scope>
</reference>
<proteinExistence type="predicted"/>
<gene>
    <name evidence="1" type="ORF">LSALG_LOCUS35192</name>
</gene>
<evidence type="ECO:0000313" key="2">
    <source>
        <dbReference type="Proteomes" id="UP001177003"/>
    </source>
</evidence>
<dbReference type="Proteomes" id="UP001177003">
    <property type="component" value="Chromosome 8"/>
</dbReference>
<name>A0AA35ZQ86_LACSI</name>
<sequence length="179" mass="20194">MINSEINTIDVTGATAFHKQPILAAKKVALRDNSNLNRDTNPAILLPVEGQSFMDSAKISGIKRKVSQLNGKNTHPSYIASKTSVPRFKVSNDDDQMTERFIRLQNFIKQCDGSNHRENIQLLLRLSPLELSRHAVELEKRAIQLTIEEGQEMQRMQALNILGKPLATRNTMPVIQHKN</sequence>
<protein>
    <submittedName>
        <fullName evidence="1">Uncharacterized protein</fullName>
    </submittedName>
</protein>
<dbReference type="PANTHER" id="PTHR34555">
    <property type="entry name" value="INTEGRAL MEMBRANE HEMOLYSIN-III-LIKE PROTEIN"/>
    <property type="match status" value="1"/>
</dbReference>